<gene>
    <name evidence="1" type="ORF">H2LOC_017385</name>
</gene>
<organism evidence="1 2">
    <name type="scientific">Methylocystis heyeri</name>
    <dbReference type="NCBI Taxonomy" id="391905"/>
    <lineage>
        <taxon>Bacteria</taxon>
        <taxon>Pseudomonadati</taxon>
        <taxon>Pseudomonadota</taxon>
        <taxon>Alphaproteobacteria</taxon>
        <taxon>Hyphomicrobiales</taxon>
        <taxon>Methylocystaceae</taxon>
        <taxon>Methylocystis</taxon>
    </lineage>
</organism>
<dbReference type="OrthoDB" id="8454829at2"/>
<accession>A0A6B8KKU6</accession>
<evidence type="ECO:0000313" key="2">
    <source>
        <dbReference type="Proteomes" id="UP000309061"/>
    </source>
</evidence>
<dbReference type="KEGG" id="mhey:H2LOC_017385"/>
<sequence>MIEAKGPGYAWRLKAGKKFEEEMRDEVMKQANRHVGAAPSRDTEWFFAEPEAAEAVRQWFEADERFKRIKIFVVPPELW</sequence>
<keyword evidence="2" id="KW-1185">Reference proteome</keyword>
<evidence type="ECO:0008006" key="3">
    <source>
        <dbReference type="Google" id="ProtNLM"/>
    </source>
</evidence>
<evidence type="ECO:0000313" key="1">
    <source>
        <dbReference type="EMBL" id="QGM47318.1"/>
    </source>
</evidence>
<name>A0A6B8KKU6_9HYPH</name>
<dbReference type="RefSeq" id="WP_136497434.1">
    <property type="nucleotide sequence ID" value="NZ_CP046052.1"/>
</dbReference>
<dbReference type="Proteomes" id="UP000309061">
    <property type="component" value="Chromosome"/>
</dbReference>
<protein>
    <recommendedName>
        <fullName evidence="3">Tox-REase-5 domain-containing protein</fullName>
    </recommendedName>
</protein>
<reference evidence="1 2" key="1">
    <citation type="submission" date="2019-11" db="EMBL/GenBank/DDBJ databases">
        <title>The genome sequence of Methylocystis heyeri.</title>
        <authorList>
            <person name="Oshkin I.Y."/>
            <person name="Miroshnikov K."/>
            <person name="Dedysh S.N."/>
        </authorList>
    </citation>
    <scope>NUCLEOTIDE SEQUENCE [LARGE SCALE GENOMIC DNA]</scope>
    <source>
        <strain evidence="1 2">H2</strain>
    </source>
</reference>
<dbReference type="AlphaFoldDB" id="A0A6B8KKU6"/>
<dbReference type="EMBL" id="CP046052">
    <property type="protein sequence ID" value="QGM47318.1"/>
    <property type="molecule type" value="Genomic_DNA"/>
</dbReference>
<proteinExistence type="predicted"/>